<reference evidence="2" key="2">
    <citation type="submission" date="2024-06" db="EMBL/GenBank/DDBJ databases">
        <title>Caproicibacterium argilliputei sp. nov, a novel caproic acid producing anaerobic bacterium isolated from pit mud.</title>
        <authorList>
            <person name="Xia S."/>
        </authorList>
    </citation>
    <scope>NUCLEOTIDE SEQUENCE</scope>
    <source>
        <strain evidence="2">ZCY20-5</strain>
    </source>
</reference>
<dbReference type="InterPro" id="IPR046088">
    <property type="entry name" value="DUF6106"/>
</dbReference>
<sequence length="177" mass="19928">MDIFCEQIIKRKMSGKDIAIMAAAMVGALLVLTLTMMIKELIMFGLLILVGICVGLYYIITSLDWEFEYSITNGDFTCDKIIHRRKRKRQFSIDLHDVEEVGQYDAQKLAGRHFDATYQVGVTAGGAGGEWYLTGHFDKYGTALVVFSPDERVMNAVRTSLKRTVDVSALPKVQQHK</sequence>
<feature type="transmembrane region" description="Helical" evidence="1">
    <location>
        <begin position="41"/>
        <end position="60"/>
    </location>
</feature>
<dbReference type="KEGG" id="carl:PXC00_08190"/>
<dbReference type="Pfam" id="PF19601">
    <property type="entry name" value="DUF6106"/>
    <property type="match status" value="1"/>
</dbReference>
<gene>
    <name evidence="2" type="ORF">PXC00_08190</name>
</gene>
<dbReference type="RefSeq" id="WP_275843990.1">
    <property type="nucleotide sequence ID" value="NZ_CP135996.1"/>
</dbReference>
<dbReference type="AlphaFoldDB" id="A0AA97D5Z0"/>
<protein>
    <submittedName>
        <fullName evidence="2">DUF6106 family protein</fullName>
    </submittedName>
</protein>
<evidence type="ECO:0000256" key="1">
    <source>
        <dbReference type="SAM" id="Phobius"/>
    </source>
</evidence>
<evidence type="ECO:0000313" key="3">
    <source>
        <dbReference type="Proteomes" id="UP001300604"/>
    </source>
</evidence>
<dbReference type="EMBL" id="CP135996">
    <property type="protein sequence ID" value="WOC31205.1"/>
    <property type="molecule type" value="Genomic_DNA"/>
</dbReference>
<keyword evidence="3" id="KW-1185">Reference proteome</keyword>
<keyword evidence="1" id="KW-0812">Transmembrane</keyword>
<proteinExistence type="predicted"/>
<evidence type="ECO:0000313" key="2">
    <source>
        <dbReference type="EMBL" id="WOC31205.1"/>
    </source>
</evidence>
<name>A0AA97D5Z0_9FIRM</name>
<reference evidence="2" key="1">
    <citation type="submission" date="2023-09" db="EMBL/GenBank/DDBJ databases">
        <authorList>
            <person name="Zeng C."/>
        </authorList>
    </citation>
    <scope>NUCLEOTIDE SEQUENCE</scope>
    <source>
        <strain evidence="2">ZCY20-5</strain>
    </source>
</reference>
<feature type="transmembrane region" description="Helical" evidence="1">
    <location>
        <begin position="18"/>
        <end position="35"/>
    </location>
</feature>
<keyword evidence="1" id="KW-1133">Transmembrane helix</keyword>
<organism evidence="2 3">
    <name type="scientific">Caproicibacterium argilliputei</name>
    <dbReference type="NCBI Taxonomy" id="3030016"/>
    <lineage>
        <taxon>Bacteria</taxon>
        <taxon>Bacillati</taxon>
        <taxon>Bacillota</taxon>
        <taxon>Clostridia</taxon>
        <taxon>Eubacteriales</taxon>
        <taxon>Oscillospiraceae</taxon>
        <taxon>Caproicibacterium</taxon>
    </lineage>
</organism>
<keyword evidence="1" id="KW-0472">Membrane</keyword>
<accession>A0AA97D5Z0</accession>
<dbReference type="Proteomes" id="UP001300604">
    <property type="component" value="Chromosome"/>
</dbReference>